<dbReference type="InterPro" id="IPR001296">
    <property type="entry name" value="Glyco_trans_1"/>
</dbReference>
<organism evidence="3 4">
    <name type="scientific">Alicyclobacillus mengziensis</name>
    <dbReference type="NCBI Taxonomy" id="2931921"/>
    <lineage>
        <taxon>Bacteria</taxon>
        <taxon>Bacillati</taxon>
        <taxon>Bacillota</taxon>
        <taxon>Bacilli</taxon>
        <taxon>Bacillales</taxon>
        <taxon>Alicyclobacillaceae</taxon>
        <taxon>Alicyclobacillus</taxon>
    </lineage>
</organism>
<evidence type="ECO:0000259" key="2">
    <source>
        <dbReference type="Pfam" id="PF13439"/>
    </source>
</evidence>
<dbReference type="KEGG" id="afx:JZ786_09380"/>
<evidence type="ECO:0000313" key="3">
    <source>
        <dbReference type="EMBL" id="QSO49110.1"/>
    </source>
</evidence>
<name>A0A9X7W2K5_9BACL</name>
<dbReference type="SUPFAM" id="SSF53756">
    <property type="entry name" value="UDP-Glycosyltransferase/glycogen phosphorylase"/>
    <property type="match status" value="1"/>
</dbReference>
<dbReference type="RefSeq" id="WP_206658424.1">
    <property type="nucleotide sequence ID" value="NZ_CP071182.1"/>
</dbReference>
<dbReference type="Gene3D" id="3.40.50.2000">
    <property type="entry name" value="Glycogen Phosphorylase B"/>
    <property type="match status" value="2"/>
</dbReference>
<gene>
    <name evidence="3" type="ORF">JZ786_09380</name>
</gene>
<dbReference type="InterPro" id="IPR028098">
    <property type="entry name" value="Glyco_trans_4-like_N"/>
</dbReference>
<dbReference type="Proteomes" id="UP000663505">
    <property type="component" value="Chromosome"/>
</dbReference>
<dbReference type="GO" id="GO:0016757">
    <property type="term" value="F:glycosyltransferase activity"/>
    <property type="evidence" value="ECO:0007669"/>
    <property type="project" value="InterPro"/>
</dbReference>
<evidence type="ECO:0000313" key="4">
    <source>
        <dbReference type="Proteomes" id="UP000663505"/>
    </source>
</evidence>
<feature type="domain" description="Glycosyl transferase family 1" evidence="1">
    <location>
        <begin position="193"/>
        <end position="350"/>
    </location>
</feature>
<dbReference type="PANTHER" id="PTHR12526:SF638">
    <property type="entry name" value="SPORE COAT PROTEIN SA"/>
    <property type="match status" value="1"/>
</dbReference>
<dbReference type="AlphaFoldDB" id="A0A9X7W2K5"/>
<dbReference type="Pfam" id="PF13439">
    <property type="entry name" value="Glyco_transf_4"/>
    <property type="match status" value="1"/>
</dbReference>
<feature type="domain" description="Glycosyltransferase subfamily 4-like N-terminal" evidence="2">
    <location>
        <begin position="21"/>
        <end position="180"/>
    </location>
</feature>
<dbReference type="EMBL" id="CP071182">
    <property type="protein sequence ID" value="QSO49110.1"/>
    <property type="molecule type" value="Genomic_DNA"/>
</dbReference>
<sequence>MHILIAAPEGLTIPPASGGSVQIYLHSLIPALTGRDGLNVTLLSPGTERTRMHGSGLTHEVYTGPRFATTSYEQWVLRQIARLRPDIIQIENRPKLANRVLRLRRQTTFLQTAKVILNLHSTTFLGPMHGSQKLIGQTLRDVDAVVVNSHYLKRATARRFGIGDLSFPATVIYPGVDLRRFGTEGSRRSLHRPLRLIFVGRVIQLKGVAVLIEAVRQLVRRGIPVKLTIVGKTPPWERSYGLRVHKASSTLPIQWKGFVSPRRLPKLLTNHDLLVLPSQRREAFGLVNLEAMAAGLPVIGSRVGGIPEVVTKDSGVLVDDYHSPTAFANAIAQLVQKPQLYRELKAGATKRSKEFTWQNTASNFERLYQQLSAPRSNQPD</sequence>
<evidence type="ECO:0000259" key="1">
    <source>
        <dbReference type="Pfam" id="PF00534"/>
    </source>
</evidence>
<dbReference type="Pfam" id="PF00534">
    <property type="entry name" value="Glycos_transf_1"/>
    <property type="match status" value="1"/>
</dbReference>
<reference evidence="3 4" key="1">
    <citation type="submission" date="2021-02" db="EMBL/GenBank/DDBJ databases">
        <title>Alicyclobacillus curvatus sp. nov. and Alicyclobacillus mengziensis sp. nov., two acidophilic bacteria isolated from acid mine drainage.</title>
        <authorList>
            <person name="Huang Y."/>
        </authorList>
    </citation>
    <scope>NUCLEOTIDE SEQUENCE [LARGE SCALE GENOMIC DNA]</scope>
    <source>
        <strain evidence="3 4">S30H14</strain>
    </source>
</reference>
<dbReference type="CDD" id="cd03801">
    <property type="entry name" value="GT4_PimA-like"/>
    <property type="match status" value="1"/>
</dbReference>
<protein>
    <submittedName>
        <fullName evidence="3">Glycosyltransferase family 4 protein</fullName>
    </submittedName>
</protein>
<keyword evidence="4" id="KW-1185">Reference proteome</keyword>
<dbReference type="PANTHER" id="PTHR12526">
    <property type="entry name" value="GLYCOSYLTRANSFERASE"/>
    <property type="match status" value="1"/>
</dbReference>
<accession>A0A9X7W2K5</accession>
<proteinExistence type="predicted"/>